<dbReference type="OrthoDB" id="2672019at2759"/>
<dbReference type="Proteomes" id="UP000823399">
    <property type="component" value="Unassembled WGS sequence"/>
</dbReference>
<dbReference type="EMBL" id="JABBWM010000141">
    <property type="protein sequence ID" value="KAG2086759.1"/>
    <property type="molecule type" value="Genomic_DNA"/>
</dbReference>
<reference evidence="2" key="1">
    <citation type="journal article" date="2020" name="New Phytol.">
        <title>Comparative genomics reveals dynamic genome evolution in host specialist ectomycorrhizal fungi.</title>
        <authorList>
            <person name="Lofgren L.A."/>
            <person name="Nguyen N.H."/>
            <person name="Vilgalys R."/>
            <person name="Ruytinx J."/>
            <person name="Liao H.L."/>
            <person name="Branco S."/>
            <person name="Kuo A."/>
            <person name="LaButti K."/>
            <person name="Lipzen A."/>
            <person name="Andreopoulos W."/>
            <person name="Pangilinan J."/>
            <person name="Riley R."/>
            <person name="Hundley H."/>
            <person name="Na H."/>
            <person name="Barry K."/>
            <person name="Grigoriev I.V."/>
            <person name="Stajich J.E."/>
            <person name="Kennedy P.G."/>
        </authorList>
    </citation>
    <scope>NUCLEOTIDE SEQUENCE</scope>
    <source>
        <strain evidence="2">FC423</strain>
    </source>
</reference>
<proteinExistence type="predicted"/>
<dbReference type="RefSeq" id="XP_041285000.1">
    <property type="nucleotide sequence ID" value="XM_041434553.1"/>
</dbReference>
<organism evidence="2 3">
    <name type="scientific">Suillus discolor</name>
    <dbReference type="NCBI Taxonomy" id="1912936"/>
    <lineage>
        <taxon>Eukaryota</taxon>
        <taxon>Fungi</taxon>
        <taxon>Dikarya</taxon>
        <taxon>Basidiomycota</taxon>
        <taxon>Agaricomycotina</taxon>
        <taxon>Agaricomycetes</taxon>
        <taxon>Agaricomycetidae</taxon>
        <taxon>Boletales</taxon>
        <taxon>Suillineae</taxon>
        <taxon>Suillaceae</taxon>
        <taxon>Suillus</taxon>
    </lineage>
</organism>
<evidence type="ECO:0000313" key="3">
    <source>
        <dbReference type="Proteomes" id="UP000823399"/>
    </source>
</evidence>
<name>A0A9P7ESU5_9AGAM</name>
<dbReference type="GeneID" id="64696812"/>
<feature type="region of interest" description="Disordered" evidence="1">
    <location>
        <begin position="98"/>
        <end position="122"/>
    </location>
</feature>
<evidence type="ECO:0000313" key="2">
    <source>
        <dbReference type="EMBL" id="KAG2086759.1"/>
    </source>
</evidence>
<gene>
    <name evidence="2" type="ORF">F5147DRAFT_659135</name>
</gene>
<comment type="caution">
    <text evidence="2">The sequence shown here is derived from an EMBL/GenBank/DDBJ whole genome shotgun (WGS) entry which is preliminary data.</text>
</comment>
<protein>
    <submittedName>
        <fullName evidence="2">Uncharacterized protein</fullName>
    </submittedName>
</protein>
<feature type="region of interest" description="Disordered" evidence="1">
    <location>
        <begin position="178"/>
        <end position="228"/>
    </location>
</feature>
<sequence length="228" mass="24877">MAMEIAQILSLVFEQHGQSASMIPPMLLSAAMELQEHLDPVTRQSFLSVPVWQNIVMDDLRIHKHPLYQKAVLFITSSMPSPSSHPPVQPNKDIIANAPAEPRVGPKPTSRPMRIQKKSSKVVESSDSDAIEIIDHVVATDAIPPHIRTDKGQQTVPPGNGDEIAAVEITKGNAIVVQQRPMPKRKQTQPTGGRNSKLAVKDRKGKGKQVQPLVDNVDGDGSAQSHKK</sequence>
<accession>A0A9P7ESU5</accession>
<dbReference type="AlphaFoldDB" id="A0A9P7ESU5"/>
<evidence type="ECO:0000256" key="1">
    <source>
        <dbReference type="SAM" id="MobiDB-lite"/>
    </source>
</evidence>
<keyword evidence="3" id="KW-1185">Reference proteome</keyword>